<protein>
    <submittedName>
        <fullName evidence="3">Putative membrane protein</fullName>
    </submittedName>
</protein>
<accession>A0A1R4EQ01</accession>
<evidence type="ECO:0000256" key="1">
    <source>
        <dbReference type="SAM" id="MobiDB-lite"/>
    </source>
</evidence>
<keyword evidence="4" id="KW-1185">Reference proteome</keyword>
<dbReference type="Proteomes" id="UP000195913">
    <property type="component" value="Unassembled WGS sequence"/>
</dbReference>
<keyword evidence="2" id="KW-0812">Transmembrane</keyword>
<dbReference type="EMBL" id="FUHW01000001">
    <property type="protein sequence ID" value="SJM45774.1"/>
    <property type="molecule type" value="Genomic_DNA"/>
</dbReference>
<keyword evidence="2" id="KW-0472">Membrane</keyword>
<name>A0A1R4EQ01_9MICC</name>
<feature type="transmembrane region" description="Helical" evidence="2">
    <location>
        <begin position="118"/>
        <end position="137"/>
    </location>
</feature>
<feature type="compositionally biased region" description="Basic residues" evidence="1">
    <location>
        <begin position="153"/>
        <end position="165"/>
    </location>
</feature>
<dbReference type="InterPro" id="IPR019099">
    <property type="entry name" value="Uncharacterised_PGPGW_TM"/>
</dbReference>
<keyword evidence="2" id="KW-1133">Transmembrane helix</keyword>
<dbReference type="RefSeq" id="WP_086993705.1">
    <property type="nucleotide sequence ID" value="NZ_FUHW01000001.1"/>
</dbReference>
<gene>
    <name evidence="3" type="ORF">FM101_00195</name>
</gene>
<reference evidence="3 4" key="1">
    <citation type="submission" date="2017-02" db="EMBL/GenBank/DDBJ databases">
        <authorList>
            <person name="Peterson S.W."/>
        </authorList>
    </citation>
    <scope>NUCLEOTIDE SEQUENCE [LARGE SCALE GENOMIC DNA]</scope>
    <source>
        <strain evidence="3 4">B Ar 00.02</strain>
    </source>
</reference>
<dbReference type="AlphaFoldDB" id="A0A1R4EQ01"/>
<evidence type="ECO:0000256" key="2">
    <source>
        <dbReference type="SAM" id="Phobius"/>
    </source>
</evidence>
<feature type="transmembrane region" description="Helical" evidence="2">
    <location>
        <begin position="20"/>
        <end position="47"/>
    </location>
</feature>
<evidence type="ECO:0000313" key="3">
    <source>
        <dbReference type="EMBL" id="SJM45774.1"/>
    </source>
</evidence>
<feature type="transmembrane region" description="Helical" evidence="2">
    <location>
        <begin position="79"/>
        <end position="98"/>
    </location>
</feature>
<feature type="region of interest" description="Disordered" evidence="1">
    <location>
        <begin position="153"/>
        <end position="174"/>
    </location>
</feature>
<proteinExistence type="predicted"/>
<organism evidence="3 4">
    <name type="scientific">Arthrobacter rhombi</name>
    <dbReference type="NCBI Taxonomy" id="71253"/>
    <lineage>
        <taxon>Bacteria</taxon>
        <taxon>Bacillati</taxon>
        <taxon>Actinomycetota</taxon>
        <taxon>Actinomycetes</taxon>
        <taxon>Micrococcales</taxon>
        <taxon>Micrococcaceae</taxon>
        <taxon>Arthrobacter</taxon>
    </lineage>
</organism>
<sequence length="174" mass="19855">MASTFVHVWLKPLAVNIAGWLLLVVGLLALVLPGPGLLCIVAGLAVLSTRYWWAEKLMHPVKARAYRLAAESVKTRWRIFWSSTGACLLLAIGVVWGLRPPAPEWWRWPQDWWLIGGWGTALSIMASAGFALGLIIYTHRRFGLPMKARRIAKDRMARRRRHHPSRRETDRRDS</sequence>
<dbReference type="Pfam" id="PF09656">
    <property type="entry name" value="PGPGW"/>
    <property type="match status" value="1"/>
</dbReference>
<evidence type="ECO:0000313" key="4">
    <source>
        <dbReference type="Proteomes" id="UP000195913"/>
    </source>
</evidence>